<dbReference type="EMBL" id="GG674537">
    <property type="protein sequence ID" value="EER14125.1"/>
    <property type="molecule type" value="Genomic_DNA"/>
</dbReference>
<feature type="transmembrane region" description="Helical" evidence="7">
    <location>
        <begin position="387"/>
        <end position="410"/>
    </location>
</feature>
<evidence type="ECO:0000259" key="8">
    <source>
        <dbReference type="PROSITE" id="PS50850"/>
    </source>
</evidence>
<dbReference type="Proteomes" id="UP000007800">
    <property type="component" value="Unassembled WGS sequence"/>
</dbReference>
<feature type="domain" description="Major facilitator superfamily (MFS) profile" evidence="8">
    <location>
        <begin position="24"/>
        <end position="465"/>
    </location>
</feature>
<sequence>MTCEPGLTRSTLTDQEFETRWEDVRRLLYVVCAIEGTDMLLLPSCYRAMEMDLGLSPSSLGYLAMGQAFWQASAAPLWGAVSDSMSRRLVLTTAVGGWAIFTALTSAASGFWVLFVIRCLNGIALASIIPVSQSIVADVSLSKNRGSTFGLIQSFTSFGQIFASLFGTWLSGITIVPGFMGWRLTFLLTGATSAFLVVALLRTFEEPPRGAADMHEGIKVDPVVYPSQTWFDSLTEEYRKLFYYLREVRSFVVIVLQGCFGTIPWGAFTFTTLWLQYIGFSDRSAGSLIVLYMGAAILGSVLGGNLGDWATRRWRYFGRPFVAVCSVAAGIPTLAIAFFVVPRSPSSYGSYAALLVIFGLVAAWPAVATNRPILVELVDSHSRASIIAWLTALEGSCGALFGPPMVGIIAERVFNYQHMSVPVAEMSLDIRHRNAEALSRAMIILTCLPWMICLVFYLLLFKSYKYDCKRRTQQIPATAESKSPLSSSSDD</sequence>
<dbReference type="OrthoDB" id="440755at2759"/>
<evidence type="ECO:0000256" key="2">
    <source>
        <dbReference type="ARBA" id="ARBA00022448"/>
    </source>
</evidence>
<dbReference type="GO" id="GO:0022857">
    <property type="term" value="F:transmembrane transporter activity"/>
    <property type="evidence" value="ECO:0007669"/>
    <property type="project" value="InterPro"/>
</dbReference>
<dbReference type="InterPro" id="IPR044770">
    <property type="entry name" value="MFS_spinster-like"/>
</dbReference>
<dbReference type="PANTHER" id="PTHR23505:SF52">
    <property type="entry name" value="MAJOR FACILITATOR SUPERFAMILY PROTEIN"/>
    <property type="match status" value="1"/>
</dbReference>
<dbReference type="InParanoid" id="C5KN11"/>
<protein>
    <submittedName>
        <fullName evidence="10">Membrane associated transporter, putative</fullName>
    </submittedName>
</protein>
<dbReference type="RefSeq" id="XP_002776349.1">
    <property type="nucleotide sequence ID" value="XM_002776303.1"/>
</dbReference>
<dbReference type="GeneID" id="9060005"/>
<feature type="transmembrane region" description="Helical" evidence="7">
    <location>
        <begin position="441"/>
        <end position="461"/>
    </location>
</feature>
<evidence type="ECO:0000313" key="10">
    <source>
        <dbReference type="EMBL" id="EER14125.1"/>
    </source>
</evidence>
<feature type="transmembrane region" description="Helical" evidence="7">
    <location>
        <begin position="248"/>
        <end position="268"/>
    </location>
</feature>
<dbReference type="SUPFAM" id="SSF103473">
    <property type="entry name" value="MFS general substrate transporter"/>
    <property type="match status" value="1"/>
</dbReference>
<dbReference type="EMBL" id="GG679213">
    <property type="protein sequence ID" value="EER08165.1"/>
    <property type="molecule type" value="Genomic_DNA"/>
</dbReference>
<dbReference type="PANTHER" id="PTHR23505">
    <property type="entry name" value="SPINSTER"/>
    <property type="match status" value="1"/>
</dbReference>
<keyword evidence="2" id="KW-0813">Transport</keyword>
<comment type="subcellular location">
    <subcellularLocation>
        <location evidence="1">Membrane</location>
        <topology evidence="1">Multi-pass membrane protein</topology>
    </subcellularLocation>
</comment>
<organism evidence="11">
    <name type="scientific">Perkinsus marinus (strain ATCC 50983 / TXsc)</name>
    <dbReference type="NCBI Taxonomy" id="423536"/>
    <lineage>
        <taxon>Eukaryota</taxon>
        <taxon>Sar</taxon>
        <taxon>Alveolata</taxon>
        <taxon>Perkinsozoa</taxon>
        <taxon>Perkinsea</taxon>
        <taxon>Perkinsida</taxon>
        <taxon>Perkinsidae</taxon>
        <taxon>Perkinsus</taxon>
    </lineage>
</organism>
<dbReference type="AlphaFoldDB" id="C5KN11"/>
<dbReference type="InterPro" id="IPR020846">
    <property type="entry name" value="MFS_dom"/>
</dbReference>
<keyword evidence="4 7" id="KW-1133">Transmembrane helix</keyword>
<feature type="transmembrane region" description="Helical" evidence="7">
    <location>
        <begin position="93"/>
        <end position="117"/>
    </location>
</feature>
<evidence type="ECO:0000256" key="5">
    <source>
        <dbReference type="ARBA" id="ARBA00023136"/>
    </source>
</evidence>
<evidence type="ECO:0000256" key="1">
    <source>
        <dbReference type="ARBA" id="ARBA00004141"/>
    </source>
</evidence>
<evidence type="ECO:0000313" key="9">
    <source>
        <dbReference type="EMBL" id="EER08165.1"/>
    </source>
</evidence>
<feature type="transmembrane region" description="Helical" evidence="7">
    <location>
        <begin position="186"/>
        <end position="204"/>
    </location>
</feature>
<dbReference type="Pfam" id="PF07690">
    <property type="entry name" value="MFS_1"/>
    <property type="match status" value="1"/>
</dbReference>
<keyword evidence="3 7" id="KW-0812">Transmembrane</keyword>
<name>C5KN11_PERM5</name>
<evidence type="ECO:0000256" key="7">
    <source>
        <dbReference type="SAM" id="Phobius"/>
    </source>
</evidence>
<accession>C5KN11</accession>
<evidence type="ECO:0000256" key="6">
    <source>
        <dbReference type="ARBA" id="ARBA00024338"/>
    </source>
</evidence>
<dbReference type="GeneID" id="9064327"/>
<proteinExistence type="inferred from homology"/>
<reference evidence="10 11" key="1">
    <citation type="submission" date="2008-07" db="EMBL/GenBank/DDBJ databases">
        <authorList>
            <person name="El-Sayed N."/>
            <person name="Caler E."/>
            <person name="Inman J."/>
            <person name="Amedeo P."/>
            <person name="Hass B."/>
            <person name="Wortman J."/>
        </authorList>
    </citation>
    <scope>NUCLEOTIDE SEQUENCE [LARGE SCALE GENOMIC DNA]</scope>
    <source>
        <strain evidence="10">ATCC 50983</strain>
        <strain evidence="11">ATCC 50983 / TXsc</strain>
    </source>
</reference>
<dbReference type="PROSITE" id="PS50850">
    <property type="entry name" value="MFS"/>
    <property type="match status" value="1"/>
</dbReference>
<gene>
    <name evidence="9" type="ORF">Pmar_PMAR014928</name>
    <name evidence="10" type="ORF">Pmar_PMAR022916</name>
</gene>
<dbReference type="Gene3D" id="1.20.1250.20">
    <property type="entry name" value="MFS general substrate transporter like domains"/>
    <property type="match status" value="1"/>
</dbReference>
<feature type="transmembrane region" description="Helical" evidence="7">
    <location>
        <begin position="321"/>
        <end position="342"/>
    </location>
</feature>
<dbReference type="FunCoup" id="C5KN11">
    <property type="interactions" value="13"/>
</dbReference>
<feature type="transmembrane region" description="Helical" evidence="7">
    <location>
        <begin position="348"/>
        <end position="367"/>
    </location>
</feature>
<evidence type="ECO:0000313" key="11">
    <source>
        <dbReference type="Proteomes" id="UP000007800"/>
    </source>
</evidence>
<evidence type="ECO:0000256" key="4">
    <source>
        <dbReference type="ARBA" id="ARBA00022989"/>
    </source>
</evidence>
<dbReference type="OMA" id="DKDKPFW"/>
<comment type="similarity">
    <text evidence="6">Belongs to the major facilitator superfamily. Spinster (TC 2.A.1.49) family.</text>
</comment>
<dbReference type="RefSeq" id="XP_002782330.1">
    <property type="nucleotide sequence ID" value="XM_002782284.1"/>
</dbReference>
<keyword evidence="11" id="KW-1185">Reference proteome</keyword>
<keyword evidence="5 7" id="KW-0472">Membrane</keyword>
<feature type="transmembrane region" description="Helical" evidence="7">
    <location>
        <begin position="288"/>
        <end position="309"/>
    </location>
</feature>
<dbReference type="GO" id="GO:0016020">
    <property type="term" value="C:membrane"/>
    <property type="evidence" value="ECO:0007669"/>
    <property type="project" value="UniProtKB-SubCell"/>
</dbReference>
<dbReference type="InterPro" id="IPR036259">
    <property type="entry name" value="MFS_trans_sf"/>
</dbReference>
<evidence type="ECO:0000256" key="3">
    <source>
        <dbReference type="ARBA" id="ARBA00022692"/>
    </source>
</evidence>
<dbReference type="InterPro" id="IPR011701">
    <property type="entry name" value="MFS"/>
</dbReference>